<dbReference type="AlphaFoldDB" id="A0A1J4KHT8"/>
<reference evidence="1" key="1">
    <citation type="submission" date="2016-10" db="EMBL/GenBank/DDBJ databases">
        <authorList>
            <person name="Benchimol M."/>
            <person name="Almeida L.G."/>
            <person name="Vasconcelos A.T."/>
            <person name="Perreira-Neves A."/>
            <person name="Rosa I.A."/>
            <person name="Tasca T."/>
            <person name="Bogo M.R."/>
            <person name="de Souza W."/>
        </authorList>
    </citation>
    <scope>NUCLEOTIDE SEQUENCE [LARGE SCALE GENOMIC DNA]</scope>
    <source>
        <strain evidence="1">K</strain>
    </source>
</reference>
<comment type="caution">
    <text evidence="1">The sequence shown here is derived from an EMBL/GenBank/DDBJ whole genome shotgun (WGS) entry which is preliminary data.</text>
</comment>
<organism evidence="1 2">
    <name type="scientific">Tritrichomonas foetus</name>
    <dbReference type="NCBI Taxonomy" id="1144522"/>
    <lineage>
        <taxon>Eukaryota</taxon>
        <taxon>Metamonada</taxon>
        <taxon>Parabasalia</taxon>
        <taxon>Tritrichomonadida</taxon>
        <taxon>Tritrichomonadidae</taxon>
        <taxon>Tritrichomonas</taxon>
    </lineage>
</organism>
<evidence type="ECO:0000313" key="1">
    <source>
        <dbReference type="EMBL" id="OHT09388.1"/>
    </source>
</evidence>
<accession>A0A1J4KHT8</accession>
<name>A0A1J4KHT8_9EUKA</name>
<dbReference type="VEuPathDB" id="TrichDB:TRFO_21710"/>
<dbReference type="GeneID" id="94836842"/>
<proteinExistence type="predicted"/>
<keyword evidence="2" id="KW-1185">Reference proteome</keyword>
<dbReference type="RefSeq" id="XP_068362524.1">
    <property type="nucleotide sequence ID" value="XM_068502138.1"/>
</dbReference>
<gene>
    <name evidence="1" type="ORF">TRFO_21710</name>
</gene>
<protein>
    <submittedName>
        <fullName evidence="1">Uncharacterized protein</fullName>
    </submittedName>
</protein>
<sequence>MNFISDSDEEEFTEDDEEVQIYKPHRRKKKKKSREARYIGPRVLTLPPNVQMNGQMPFQMQSSQINSHMPNTIIQPKLVPDQPNQIYQSHYLQQRQQQAPQMSQHNYSMSPEQNFAHRTQVSPSPQNNIHPIKSSRPNSLNKRIEHMTCDVNQRAGKSFAFDGEVKENPEKFQNGGYFGPSGIPDLATVDSTYVPIMCPIFPRGRIFNV</sequence>
<dbReference type="EMBL" id="MLAK01000640">
    <property type="protein sequence ID" value="OHT09388.1"/>
    <property type="molecule type" value="Genomic_DNA"/>
</dbReference>
<evidence type="ECO:0000313" key="2">
    <source>
        <dbReference type="Proteomes" id="UP000179807"/>
    </source>
</evidence>
<dbReference type="Proteomes" id="UP000179807">
    <property type="component" value="Unassembled WGS sequence"/>
</dbReference>